<evidence type="ECO:0000256" key="2">
    <source>
        <dbReference type="SAM" id="MobiDB-lite"/>
    </source>
</evidence>
<dbReference type="AlphaFoldDB" id="A0A8H7U3S1"/>
<dbReference type="CDD" id="cd06464">
    <property type="entry name" value="ACD_sHsps-like"/>
    <property type="match status" value="1"/>
</dbReference>
<gene>
    <name evidence="4" type="ORF">IEO21_03911</name>
</gene>
<comment type="caution">
    <text evidence="4">The sequence shown here is derived from an EMBL/GenBank/DDBJ whole genome shotgun (WGS) entry which is preliminary data.</text>
</comment>
<evidence type="ECO:0000259" key="3">
    <source>
        <dbReference type="PROSITE" id="PS01031"/>
    </source>
</evidence>
<feature type="compositionally biased region" description="Polar residues" evidence="2">
    <location>
        <begin position="320"/>
        <end position="329"/>
    </location>
</feature>
<feature type="domain" description="SHSP" evidence="3">
    <location>
        <begin position="486"/>
        <end position="584"/>
    </location>
</feature>
<feature type="region of interest" description="Disordered" evidence="2">
    <location>
        <begin position="302"/>
        <end position="352"/>
    </location>
</feature>
<name>A0A8H7U3S1_9APHY</name>
<dbReference type="InterPro" id="IPR008978">
    <property type="entry name" value="HSP20-like_chaperone"/>
</dbReference>
<sequence length="584" mass="62484">MPLQSPPSLSSQDDSSPSSSSQASSSGLNTSPASSRPLLRTSTSDPAAGLTIPFEQLTLQEQKDFWSHHPQIAHVKAHAPRNPSVGIEPQQIEPREYYNMEMFDNRMREHEGGKGKGKDAGTQLQHPCASPLPSICGSGDGAAVQLRQEEWRGRDHLVRCLPTLSHVGPAMAEAGADGTEAGGVQIGRRWPEVQRREAPGGPVNVMPDGDGAHSVFGAYDFERSPGPAGGDHAGSAGSSASSSDSLPSASSQSSPPTGPTLSRVDTPMDTGSSAAASSSAVASTSTAHYHIDAGLMASTSQHQLAGTKVPASPVHPFSRPYSSPDTYGSRQPPARIHSPTPVRAAPMPDRSSTASLPLPFHTPFHTLPSVAPSNGAIMEDRDPVGRASLPQQQAPSLSYFAGPSRYRSSAAEHDSDWPDDRSVSPPMARILERAYPSMMYPPPHAVPSPELGPLPPPAPPVVLTPPPPPLSEETRDRAPHEPFLAHDPAPHDSYIAVETNPREYRLLVRLPGFRRDAITLSTRKRRILHVVADSWEPNGGHFERRISFGYDADLAQVRAEFDGEFLRVIVPRRGTPASLWGIRD</sequence>
<dbReference type="SUPFAM" id="SSF49764">
    <property type="entry name" value="HSP20-like chaperones"/>
    <property type="match status" value="1"/>
</dbReference>
<feature type="compositionally biased region" description="Low complexity" evidence="2">
    <location>
        <begin position="233"/>
        <end position="262"/>
    </location>
</feature>
<evidence type="ECO:0000313" key="5">
    <source>
        <dbReference type="Proteomes" id="UP000639403"/>
    </source>
</evidence>
<accession>A0A8H7U3S1</accession>
<comment type="similarity">
    <text evidence="1">Belongs to the small heat shock protein (HSP20) family.</text>
</comment>
<feature type="compositionally biased region" description="Low complexity" evidence="2">
    <location>
        <begin position="1"/>
        <end position="26"/>
    </location>
</feature>
<proteinExistence type="inferred from homology"/>
<reference evidence="4" key="2">
    <citation type="journal article" name="Front. Microbiol.">
        <title>Degradative Capacity of Two Strains of Rhodonia placenta: From Phenotype to Genotype.</title>
        <authorList>
            <person name="Kolle M."/>
            <person name="Horta M.A.C."/>
            <person name="Nowrousian M."/>
            <person name="Ohm R.A."/>
            <person name="Benz J.P."/>
            <person name="Pilgard A."/>
        </authorList>
    </citation>
    <scope>NUCLEOTIDE SEQUENCE</scope>
    <source>
        <strain evidence="4">FPRL280</strain>
    </source>
</reference>
<dbReference type="EMBL" id="JADOXO010000053">
    <property type="protein sequence ID" value="KAF9816749.1"/>
    <property type="molecule type" value="Genomic_DNA"/>
</dbReference>
<feature type="compositionally biased region" description="Pro residues" evidence="2">
    <location>
        <begin position="449"/>
        <end position="470"/>
    </location>
</feature>
<evidence type="ECO:0000256" key="1">
    <source>
        <dbReference type="PROSITE-ProRule" id="PRU00285"/>
    </source>
</evidence>
<protein>
    <recommendedName>
        <fullName evidence="3">SHSP domain-containing protein</fullName>
    </recommendedName>
</protein>
<feature type="region of interest" description="Disordered" evidence="2">
    <location>
        <begin position="371"/>
        <end position="424"/>
    </location>
</feature>
<feature type="region of interest" description="Disordered" evidence="2">
    <location>
        <begin position="1"/>
        <end position="47"/>
    </location>
</feature>
<feature type="compositionally biased region" description="Polar residues" evidence="2">
    <location>
        <begin position="27"/>
        <end position="45"/>
    </location>
</feature>
<feature type="region of interest" description="Disordered" evidence="2">
    <location>
        <begin position="449"/>
        <end position="476"/>
    </location>
</feature>
<feature type="compositionally biased region" description="Basic and acidic residues" evidence="2">
    <location>
        <begin position="410"/>
        <end position="422"/>
    </location>
</feature>
<dbReference type="InterPro" id="IPR002068">
    <property type="entry name" value="A-crystallin/Hsp20_dom"/>
</dbReference>
<dbReference type="PROSITE" id="PS01031">
    <property type="entry name" value="SHSP"/>
    <property type="match status" value="1"/>
</dbReference>
<dbReference type="Proteomes" id="UP000639403">
    <property type="component" value="Unassembled WGS sequence"/>
</dbReference>
<dbReference type="Gene3D" id="2.60.40.790">
    <property type="match status" value="1"/>
</dbReference>
<evidence type="ECO:0000313" key="4">
    <source>
        <dbReference type="EMBL" id="KAF9816749.1"/>
    </source>
</evidence>
<organism evidence="4 5">
    <name type="scientific">Rhodonia placenta</name>
    <dbReference type="NCBI Taxonomy" id="104341"/>
    <lineage>
        <taxon>Eukaryota</taxon>
        <taxon>Fungi</taxon>
        <taxon>Dikarya</taxon>
        <taxon>Basidiomycota</taxon>
        <taxon>Agaricomycotina</taxon>
        <taxon>Agaricomycetes</taxon>
        <taxon>Polyporales</taxon>
        <taxon>Adustoporiaceae</taxon>
        <taxon>Rhodonia</taxon>
    </lineage>
</organism>
<feature type="region of interest" description="Disordered" evidence="2">
    <location>
        <begin position="194"/>
        <end position="279"/>
    </location>
</feature>
<reference evidence="4" key="1">
    <citation type="submission" date="2020-11" db="EMBL/GenBank/DDBJ databases">
        <authorList>
            <person name="Koelle M."/>
            <person name="Horta M.A.C."/>
            <person name="Nowrousian M."/>
            <person name="Ohm R.A."/>
            <person name="Benz P."/>
            <person name="Pilgard A."/>
        </authorList>
    </citation>
    <scope>NUCLEOTIDE SEQUENCE</scope>
    <source>
        <strain evidence="4">FPRL280</strain>
    </source>
</reference>